<protein>
    <submittedName>
        <fullName evidence="3">ABC-type transport system mce(Mammalian cell entry)-related protein (Modular protein)</fullName>
    </submittedName>
</protein>
<dbReference type="RefSeq" id="WP_014378007.1">
    <property type="nucleotide sequence ID" value="NC_016943.1"/>
</dbReference>
<accession>H6RMU8</accession>
<dbReference type="EMBL" id="FO117623">
    <property type="protein sequence ID" value="CCG05136.1"/>
    <property type="molecule type" value="Genomic_DNA"/>
</dbReference>
<dbReference type="InterPro" id="IPR024516">
    <property type="entry name" value="Mce_C"/>
</dbReference>
<dbReference type="STRING" id="1146883.BLASA_4313"/>
<evidence type="ECO:0000259" key="1">
    <source>
        <dbReference type="Pfam" id="PF02470"/>
    </source>
</evidence>
<gene>
    <name evidence="3" type="ordered locus">BLASA_4313</name>
</gene>
<dbReference type="AlphaFoldDB" id="H6RMU8"/>
<sequence>MSGALQRGVALAAALVLLAALGWTVLRPAGQYRVTAWFTETVGLYPGSEVRVLGIPIGTVDDIEPLGDKVRVEMSIDDDYDVPADADAIVLAPSLVSDRYVQLAPVYDGGPTMGDGAEIPLDRTAIPVELDAVYGALDELSAALGPDGANRNGALSDLVDVGAANLAGNGEALNRTLTGFSQAVETLAENRDDLFGSLENLQTFTSALATIDAQVGQFNANMAAVADLLAGERQDLQEAVALLTDALGDVAGFVRDNTTLLTTNVDRLADVTLVLVQQRARLAEVLDVAPAALGNLARAYNPDYGTLDTRDNGLGSLNAEVVVCGVLAQVGRVDLAADLPLPVDPAAPLRDATQEICARLLSGDANADGSLDDLNGNGQPDYEELRQALLGAVGGGGGVGGSLLPGLVPVSPVGVR</sequence>
<keyword evidence="4" id="KW-1185">Reference proteome</keyword>
<dbReference type="NCBIfam" id="TIGR00996">
    <property type="entry name" value="Mtu_fam_mce"/>
    <property type="match status" value="1"/>
</dbReference>
<reference evidence="3 4" key="1">
    <citation type="journal article" date="2012" name="J. Bacteriol.">
        <title>Genome Sequence of Blastococcus saxobsidens DD2, a Stone-Inhabiting Bacterium.</title>
        <authorList>
            <person name="Chouaia B."/>
            <person name="Crotti E."/>
            <person name="Brusetti L."/>
            <person name="Daffonchio D."/>
            <person name="Essoussi I."/>
            <person name="Nouioui I."/>
            <person name="Sbissi I."/>
            <person name="Ghodhbane-Gtari F."/>
            <person name="Gtari M."/>
            <person name="Vacherie B."/>
            <person name="Barbe V."/>
            <person name="Medigue C."/>
            <person name="Gury J."/>
            <person name="Pujic P."/>
            <person name="Normand P."/>
        </authorList>
    </citation>
    <scope>NUCLEOTIDE SEQUENCE [LARGE SCALE GENOMIC DNA]</scope>
    <source>
        <strain evidence="3 4">DD2</strain>
    </source>
</reference>
<dbReference type="Pfam" id="PF11887">
    <property type="entry name" value="Mce4_CUP1"/>
    <property type="match status" value="1"/>
</dbReference>
<dbReference type="KEGG" id="bsd:BLASA_4313"/>
<dbReference type="Proteomes" id="UP000007517">
    <property type="component" value="Chromosome"/>
</dbReference>
<dbReference type="InterPro" id="IPR005693">
    <property type="entry name" value="Mce"/>
</dbReference>
<proteinExistence type="predicted"/>
<dbReference type="GO" id="GO:0005576">
    <property type="term" value="C:extracellular region"/>
    <property type="evidence" value="ECO:0007669"/>
    <property type="project" value="TreeGrafter"/>
</dbReference>
<dbReference type="HOGENOM" id="CLU_044068_0_1_11"/>
<dbReference type="eggNOG" id="COG1463">
    <property type="taxonomic scope" value="Bacteria"/>
</dbReference>
<dbReference type="OrthoDB" id="4516955at2"/>
<name>H6RMU8_BLASD</name>
<feature type="domain" description="Mce/MlaD" evidence="1">
    <location>
        <begin position="31"/>
        <end position="105"/>
    </location>
</feature>
<organism evidence="3 4">
    <name type="scientific">Blastococcus saxobsidens (strain DD2)</name>
    <dbReference type="NCBI Taxonomy" id="1146883"/>
    <lineage>
        <taxon>Bacteria</taxon>
        <taxon>Bacillati</taxon>
        <taxon>Actinomycetota</taxon>
        <taxon>Actinomycetes</taxon>
        <taxon>Geodermatophilales</taxon>
        <taxon>Geodermatophilaceae</taxon>
        <taxon>Blastococcus</taxon>
    </lineage>
</organism>
<dbReference type="Pfam" id="PF02470">
    <property type="entry name" value="MlaD"/>
    <property type="match status" value="1"/>
</dbReference>
<reference evidence="4" key="2">
    <citation type="submission" date="2012-02" db="EMBL/GenBank/DDBJ databases">
        <title>Complete genome sequence of Blastococcus saxobsidens strain DD2.</title>
        <authorList>
            <person name="Genoscope."/>
        </authorList>
    </citation>
    <scope>NUCLEOTIDE SEQUENCE [LARGE SCALE GENOMIC DNA]</scope>
    <source>
        <strain evidence="4">DD2</strain>
    </source>
</reference>
<dbReference type="PANTHER" id="PTHR33371">
    <property type="entry name" value="INTERMEMBRANE PHOSPHOLIPID TRANSPORT SYSTEM BINDING PROTEIN MLAD-RELATED"/>
    <property type="match status" value="1"/>
</dbReference>
<dbReference type="InterPro" id="IPR003399">
    <property type="entry name" value="Mce/MlaD"/>
</dbReference>
<feature type="domain" description="Mammalian cell entry C-terminal" evidence="2">
    <location>
        <begin position="114"/>
        <end position="289"/>
    </location>
</feature>
<dbReference type="PANTHER" id="PTHR33371:SF4">
    <property type="entry name" value="INTERMEMBRANE PHOSPHOLIPID TRANSPORT SYSTEM BINDING PROTEIN MLAD"/>
    <property type="match status" value="1"/>
</dbReference>
<evidence type="ECO:0000259" key="2">
    <source>
        <dbReference type="Pfam" id="PF11887"/>
    </source>
</evidence>
<evidence type="ECO:0000313" key="4">
    <source>
        <dbReference type="Proteomes" id="UP000007517"/>
    </source>
</evidence>
<dbReference type="InterPro" id="IPR052336">
    <property type="entry name" value="MlaD_Phospholipid_Transporter"/>
</dbReference>
<evidence type="ECO:0000313" key="3">
    <source>
        <dbReference type="EMBL" id="CCG05136.1"/>
    </source>
</evidence>